<comment type="subunit">
    <text evidence="3">Homotetramer.</text>
</comment>
<evidence type="ECO:0000256" key="3">
    <source>
        <dbReference type="HAMAP-Rule" id="MF_01671"/>
    </source>
</evidence>
<dbReference type="Gene3D" id="3.30.360.10">
    <property type="entry name" value="Dihydrodipicolinate Reductase, domain 2"/>
    <property type="match status" value="1"/>
</dbReference>
<proteinExistence type="inferred from homology"/>
<dbReference type="EC" id="1.1.1.18" evidence="3"/>
<organism evidence="6 7">
    <name type="scientific">Nesterenkonia massiliensis</name>
    <dbReference type="NCBI Taxonomy" id="1232429"/>
    <lineage>
        <taxon>Bacteria</taxon>
        <taxon>Bacillati</taxon>
        <taxon>Actinomycetota</taxon>
        <taxon>Actinomycetes</taxon>
        <taxon>Micrococcales</taxon>
        <taxon>Micrococcaceae</taxon>
        <taxon>Nesterenkonia</taxon>
    </lineage>
</organism>
<feature type="domain" description="GFO/IDH/MocA-like oxidoreductase" evidence="5">
    <location>
        <begin position="140"/>
        <end position="254"/>
    </location>
</feature>
<dbReference type="SUPFAM" id="SSF51735">
    <property type="entry name" value="NAD(P)-binding Rossmann-fold domains"/>
    <property type="match status" value="1"/>
</dbReference>
<comment type="similarity">
    <text evidence="3">Belongs to the Gfo/Idh/MocA family.</text>
</comment>
<evidence type="ECO:0000256" key="1">
    <source>
        <dbReference type="ARBA" id="ARBA00023002"/>
    </source>
</evidence>
<keyword evidence="1 3" id="KW-0560">Oxidoreductase</keyword>
<comment type="caution">
    <text evidence="6">The sequence shown here is derived from an EMBL/GenBank/DDBJ whole genome shotgun (WGS) entry which is preliminary data.</text>
</comment>
<reference evidence="6 7" key="1">
    <citation type="submission" date="2022-04" db="EMBL/GenBank/DDBJ databases">
        <title>Human microbiome associated bacterial genomes.</title>
        <authorList>
            <person name="Sandstrom S."/>
            <person name="Salamzade R."/>
            <person name="Kalan L.R."/>
        </authorList>
    </citation>
    <scope>NUCLEOTIDE SEQUENCE [LARGE SCALE GENOMIC DNA]</scope>
    <source>
        <strain evidence="7">p3-SID767</strain>
    </source>
</reference>
<name>A0ABT2HPD6_9MICC</name>
<comment type="catalytic activity">
    <reaction evidence="3">
        <text>myo-inositol + NAD(+) = scyllo-inosose + NADH + H(+)</text>
        <dbReference type="Rhea" id="RHEA:16949"/>
        <dbReference type="ChEBI" id="CHEBI:15378"/>
        <dbReference type="ChEBI" id="CHEBI:17268"/>
        <dbReference type="ChEBI" id="CHEBI:17811"/>
        <dbReference type="ChEBI" id="CHEBI:57540"/>
        <dbReference type="ChEBI" id="CHEBI:57945"/>
        <dbReference type="EC" id="1.1.1.18"/>
    </reaction>
</comment>
<evidence type="ECO:0000313" key="7">
    <source>
        <dbReference type="Proteomes" id="UP001205046"/>
    </source>
</evidence>
<evidence type="ECO:0000259" key="5">
    <source>
        <dbReference type="Pfam" id="PF22725"/>
    </source>
</evidence>
<feature type="domain" description="Gfo/Idh/MocA-like oxidoreductase N-terminal" evidence="4">
    <location>
        <begin position="11"/>
        <end position="131"/>
    </location>
</feature>
<gene>
    <name evidence="3" type="primary">iolG</name>
    <name evidence="6" type="ORF">M3B43_04170</name>
</gene>
<dbReference type="InterPro" id="IPR055170">
    <property type="entry name" value="GFO_IDH_MocA-like_dom"/>
</dbReference>
<keyword evidence="2 3" id="KW-0520">NAD</keyword>
<evidence type="ECO:0000256" key="2">
    <source>
        <dbReference type="ARBA" id="ARBA00023027"/>
    </source>
</evidence>
<dbReference type="PANTHER" id="PTHR43593">
    <property type="match status" value="1"/>
</dbReference>
<dbReference type="RefSeq" id="WP_260072662.1">
    <property type="nucleotide sequence ID" value="NZ_JALXMO010000006.1"/>
</dbReference>
<accession>A0ABT2HPD6</accession>
<comment type="function">
    <text evidence="3">Involved in the oxidation of myo-inositol (MI) to 2-keto-myo-inositol (2KMI or 2-inosose).</text>
</comment>
<dbReference type="HAMAP" id="MF_01671">
    <property type="entry name" value="IolG"/>
    <property type="match status" value="1"/>
</dbReference>
<dbReference type="InterPro" id="IPR023794">
    <property type="entry name" value="MI/DCI_dehydrogenase"/>
</dbReference>
<protein>
    <recommendedName>
        <fullName evidence="3">Inositol 2-dehydrogenase</fullName>
        <ecNumber evidence="3">1.1.1.18</ecNumber>
    </recommendedName>
    <alternativeName>
        <fullName evidence="3">Myo-inositol 2-dehydrogenase</fullName>
        <shortName evidence="3">MI 2-dehydrogenase</shortName>
    </alternativeName>
</protein>
<sequence>MQTSPSRQEDLRVAVVGAGRMGADHVERLAHRVQRSRVSAVVDVDAGRAAQAASAAPGAETFSGLAPLLETGAADAVLLATPGFLHEEALLQLIEAGMPVLCEKPLTPDAASALRVVQAEAAFGRQLIQVGFMRRFDAGYRRLKEVIDSGQLGELLMLHHQHRNPNTPPGFTEEMVINDSVVHEFDAVRFFTGEEIRSVQVRVGRRTSLGDPAVRDPQHVVIETSSGLLAEVEMFCSAQLGYQVATQATFERGVVAIGGEDGLRITEAGHTGYEVPVGFVTRFRAAYDVEIQDWVDAVHAGAIAGPSAWDGYATAACCEAGVASQRHGGAVDVALAERPAFYA</sequence>
<dbReference type="InterPro" id="IPR000683">
    <property type="entry name" value="Gfo/Idh/MocA-like_OxRdtase_N"/>
</dbReference>
<dbReference type="InterPro" id="IPR036291">
    <property type="entry name" value="NAD(P)-bd_dom_sf"/>
</dbReference>
<keyword evidence="7" id="KW-1185">Reference proteome</keyword>
<dbReference type="Proteomes" id="UP001205046">
    <property type="component" value="Unassembled WGS sequence"/>
</dbReference>
<dbReference type="Gene3D" id="3.40.50.720">
    <property type="entry name" value="NAD(P)-binding Rossmann-like Domain"/>
    <property type="match status" value="1"/>
</dbReference>
<dbReference type="EMBL" id="JALXMO010000006">
    <property type="protein sequence ID" value="MCT1606536.1"/>
    <property type="molecule type" value="Genomic_DNA"/>
</dbReference>
<dbReference type="Pfam" id="PF22725">
    <property type="entry name" value="GFO_IDH_MocA_C3"/>
    <property type="match status" value="1"/>
</dbReference>
<evidence type="ECO:0000313" key="6">
    <source>
        <dbReference type="EMBL" id="MCT1606536.1"/>
    </source>
</evidence>
<dbReference type="SUPFAM" id="SSF55347">
    <property type="entry name" value="Glyceraldehyde-3-phosphate dehydrogenase-like, C-terminal domain"/>
    <property type="match status" value="1"/>
</dbReference>
<dbReference type="PANTHER" id="PTHR43593:SF1">
    <property type="entry name" value="INOSITOL 2-DEHYDROGENASE"/>
    <property type="match status" value="1"/>
</dbReference>
<evidence type="ECO:0000259" key="4">
    <source>
        <dbReference type="Pfam" id="PF01408"/>
    </source>
</evidence>
<dbReference type="Pfam" id="PF01408">
    <property type="entry name" value="GFO_IDH_MocA"/>
    <property type="match status" value="1"/>
</dbReference>
<dbReference type="InterPro" id="IPR050424">
    <property type="entry name" value="Gfo-Idh-MocA_inositol_DH"/>
</dbReference>